<accession>A0A4Y2SQE2</accession>
<organism evidence="1 2">
    <name type="scientific">Araneus ventricosus</name>
    <name type="common">Orbweaver spider</name>
    <name type="synonym">Epeira ventricosa</name>
    <dbReference type="NCBI Taxonomy" id="182803"/>
    <lineage>
        <taxon>Eukaryota</taxon>
        <taxon>Metazoa</taxon>
        <taxon>Ecdysozoa</taxon>
        <taxon>Arthropoda</taxon>
        <taxon>Chelicerata</taxon>
        <taxon>Arachnida</taxon>
        <taxon>Araneae</taxon>
        <taxon>Araneomorphae</taxon>
        <taxon>Entelegynae</taxon>
        <taxon>Araneoidea</taxon>
        <taxon>Araneidae</taxon>
        <taxon>Araneus</taxon>
    </lineage>
</organism>
<gene>
    <name evidence="1" type="ORF">AVEN_163027_1</name>
</gene>
<reference evidence="1 2" key="1">
    <citation type="journal article" date="2019" name="Sci. Rep.">
        <title>Orb-weaving spider Araneus ventricosus genome elucidates the spidroin gene catalogue.</title>
        <authorList>
            <person name="Kono N."/>
            <person name="Nakamura H."/>
            <person name="Ohtoshi R."/>
            <person name="Moran D.A.P."/>
            <person name="Shinohara A."/>
            <person name="Yoshida Y."/>
            <person name="Fujiwara M."/>
            <person name="Mori M."/>
            <person name="Tomita M."/>
            <person name="Arakawa K."/>
        </authorList>
    </citation>
    <scope>NUCLEOTIDE SEQUENCE [LARGE SCALE GENOMIC DNA]</scope>
</reference>
<proteinExistence type="predicted"/>
<protein>
    <submittedName>
        <fullName evidence="1">Uncharacterized protein</fullName>
    </submittedName>
</protein>
<keyword evidence="2" id="KW-1185">Reference proteome</keyword>
<dbReference type="Proteomes" id="UP000499080">
    <property type="component" value="Unassembled WGS sequence"/>
</dbReference>
<sequence length="88" mass="9990">MLLAEQIRQLHVKNLKCEIVMWSGRPDIHPVKISIPPFAHPDYKFSRGRLGMREYTSNLVKAGVRQQPSLDARKETLTVPDCSKGCNS</sequence>
<name>A0A4Y2SQE2_ARAVE</name>
<evidence type="ECO:0000313" key="2">
    <source>
        <dbReference type="Proteomes" id="UP000499080"/>
    </source>
</evidence>
<evidence type="ECO:0000313" key="1">
    <source>
        <dbReference type="EMBL" id="GBN89225.1"/>
    </source>
</evidence>
<dbReference type="EMBL" id="BGPR01022682">
    <property type="protein sequence ID" value="GBN89225.1"/>
    <property type="molecule type" value="Genomic_DNA"/>
</dbReference>
<comment type="caution">
    <text evidence="1">The sequence shown here is derived from an EMBL/GenBank/DDBJ whole genome shotgun (WGS) entry which is preliminary data.</text>
</comment>
<dbReference type="AlphaFoldDB" id="A0A4Y2SQE2"/>